<proteinExistence type="predicted"/>
<organism evidence="1 2">
    <name type="scientific">Ampelomyces quisqualis</name>
    <name type="common">Powdery mildew agent</name>
    <dbReference type="NCBI Taxonomy" id="50730"/>
    <lineage>
        <taxon>Eukaryota</taxon>
        <taxon>Fungi</taxon>
        <taxon>Dikarya</taxon>
        <taxon>Ascomycota</taxon>
        <taxon>Pezizomycotina</taxon>
        <taxon>Dothideomycetes</taxon>
        <taxon>Pleosporomycetidae</taxon>
        <taxon>Pleosporales</taxon>
        <taxon>Pleosporineae</taxon>
        <taxon>Phaeosphaeriaceae</taxon>
        <taxon>Ampelomyces</taxon>
    </lineage>
</organism>
<sequence>MFALLRPEQSMTRFHHFTMPFAKAPIHSRAAQTLHANNHNEHNNTSISSLDFLRSTANPNCRYTSQVAHAYSNTNKTMIAQWSPVHSFLETSNVRTALTTLCRPRPDGWSSLSPPPSPSPPCANVYRYLGNSCGDSLTPCG</sequence>
<name>A0A6A5R5H4_AMPQU</name>
<evidence type="ECO:0000313" key="1">
    <source>
        <dbReference type="EMBL" id="KAF1921996.1"/>
    </source>
</evidence>
<evidence type="ECO:0000313" key="2">
    <source>
        <dbReference type="Proteomes" id="UP000800096"/>
    </source>
</evidence>
<protein>
    <submittedName>
        <fullName evidence="1">Uncharacterized protein</fullName>
    </submittedName>
</protein>
<reference evidence="1" key="1">
    <citation type="journal article" date="2020" name="Stud. Mycol.">
        <title>101 Dothideomycetes genomes: a test case for predicting lifestyles and emergence of pathogens.</title>
        <authorList>
            <person name="Haridas S."/>
            <person name="Albert R."/>
            <person name="Binder M."/>
            <person name="Bloem J."/>
            <person name="Labutti K."/>
            <person name="Salamov A."/>
            <person name="Andreopoulos B."/>
            <person name="Baker S."/>
            <person name="Barry K."/>
            <person name="Bills G."/>
            <person name="Bluhm B."/>
            <person name="Cannon C."/>
            <person name="Castanera R."/>
            <person name="Culley D."/>
            <person name="Daum C."/>
            <person name="Ezra D."/>
            <person name="Gonzalez J."/>
            <person name="Henrissat B."/>
            <person name="Kuo A."/>
            <person name="Liang C."/>
            <person name="Lipzen A."/>
            <person name="Lutzoni F."/>
            <person name="Magnuson J."/>
            <person name="Mondo S."/>
            <person name="Nolan M."/>
            <person name="Ohm R."/>
            <person name="Pangilinan J."/>
            <person name="Park H.-J."/>
            <person name="Ramirez L."/>
            <person name="Alfaro M."/>
            <person name="Sun H."/>
            <person name="Tritt A."/>
            <person name="Yoshinaga Y."/>
            <person name="Zwiers L.-H."/>
            <person name="Turgeon B."/>
            <person name="Goodwin S."/>
            <person name="Spatafora J."/>
            <person name="Crous P."/>
            <person name="Grigoriev I."/>
        </authorList>
    </citation>
    <scope>NUCLEOTIDE SEQUENCE</scope>
    <source>
        <strain evidence="1">HMLAC05119</strain>
    </source>
</reference>
<dbReference type="AlphaFoldDB" id="A0A6A5R5H4"/>
<accession>A0A6A5R5H4</accession>
<keyword evidence="2" id="KW-1185">Reference proteome</keyword>
<gene>
    <name evidence="1" type="ORF">BDU57DRAFT_68855</name>
</gene>
<dbReference type="Proteomes" id="UP000800096">
    <property type="component" value="Unassembled WGS sequence"/>
</dbReference>
<dbReference type="EMBL" id="ML979132">
    <property type="protein sequence ID" value="KAF1921996.1"/>
    <property type="molecule type" value="Genomic_DNA"/>
</dbReference>